<dbReference type="RefSeq" id="WP_102794686.1">
    <property type="nucleotide sequence ID" value="NZ_BAAAEI010000012.1"/>
</dbReference>
<dbReference type="InterPro" id="IPR032466">
    <property type="entry name" value="Metal_Hydrolase"/>
</dbReference>
<dbReference type="PANTHER" id="PTHR46124">
    <property type="entry name" value="D-AMINOACYL-TRNA DEACYLASE"/>
    <property type="match status" value="1"/>
</dbReference>
<evidence type="ECO:0000313" key="1">
    <source>
        <dbReference type="EMBL" id="GAA0358396.1"/>
    </source>
</evidence>
<comment type="caution">
    <text evidence="1">The sequence shown here is derived from an EMBL/GenBank/DDBJ whole genome shotgun (WGS) entry which is preliminary data.</text>
</comment>
<gene>
    <name evidence="1" type="ORF">GCM10009092_23260</name>
</gene>
<dbReference type="EMBL" id="BAAAEI010000012">
    <property type="protein sequence ID" value="GAA0358396.1"/>
    <property type="molecule type" value="Genomic_DNA"/>
</dbReference>
<dbReference type="InterPro" id="IPR001130">
    <property type="entry name" value="TatD-like"/>
</dbReference>
<name>A0ABN0X949_9ALTE</name>
<evidence type="ECO:0000313" key="2">
    <source>
        <dbReference type="Proteomes" id="UP001501757"/>
    </source>
</evidence>
<dbReference type="CDD" id="cd01310">
    <property type="entry name" value="TatD_DNAse"/>
    <property type="match status" value="1"/>
</dbReference>
<dbReference type="Pfam" id="PF01026">
    <property type="entry name" value="TatD_DNase"/>
    <property type="match status" value="1"/>
</dbReference>
<protein>
    <submittedName>
        <fullName evidence="1">TatD family hydrolase</fullName>
    </submittedName>
</protein>
<sequence>MTWFDIGVNLTNKRFSADLDQVLTRARQNKVCQMLITGTDVQESHSAWQLAKQHQLFSTAGVHPHYAGSVQPDFVDKLRQLAKKPQVRAIGECGLDFNRNFSTREDQLRVFEQQLELAVELQKPVFLHERDAFNEQIAILKRFRPHLAGGVAHCFTGNREQMEAYLDLGLYIGITGWLCDERRATELRQAVAHLPPARMMLETDAPYLAPRHVRPRIERCEPCHLPLIAEELASLTGIPLAQLATSSFTNSQTLFGQEPHDGQS</sequence>
<keyword evidence="2" id="KW-1185">Reference proteome</keyword>
<reference evidence="1 2" key="1">
    <citation type="journal article" date="2019" name="Int. J. Syst. Evol. Microbiol.">
        <title>The Global Catalogue of Microorganisms (GCM) 10K type strain sequencing project: providing services to taxonomists for standard genome sequencing and annotation.</title>
        <authorList>
            <consortium name="The Broad Institute Genomics Platform"/>
            <consortium name="The Broad Institute Genome Sequencing Center for Infectious Disease"/>
            <person name="Wu L."/>
            <person name="Ma J."/>
        </authorList>
    </citation>
    <scope>NUCLEOTIDE SEQUENCE [LARGE SCALE GENOMIC DNA]</scope>
    <source>
        <strain evidence="1 2">JCM 13378</strain>
    </source>
</reference>
<proteinExistence type="predicted"/>
<dbReference type="Proteomes" id="UP001501757">
    <property type="component" value="Unassembled WGS sequence"/>
</dbReference>
<dbReference type="SUPFAM" id="SSF51556">
    <property type="entry name" value="Metallo-dependent hydrolases"/>
    <property type="match status" value="1"/>
</dbReference>
<keyword evidence="1" id="KW-0378">Hydrolase</keyword>
<dbReference type="PANTHER" id="PTHR46124:SF2">
    <property type="entry name" value="D-AMINOACYL-TRNA DEACYLASE"/>
    <property type="match status" value="1"/>
</dbReference>
<accession>A0ABN0X949</accession>
<dbReference type="GO" id="GO:0016787">
    <property type="term" value="F:hydrolase activity"/>
    <property type="evidence" value="ECO:0007669"/>
    <property type="project" value="UniProtKB-KW"/>
</dbReference>
<organism evidence="1 2">
    <name type="scientific">Bowmanella denitrificans</name>
    <dbReference type="NCBI Taxonomy" id="366582"/>
    <lineage>
        <taxon>Bacteria</taxon>
        <taxon>Pseudomonadati</taxon>
        <taxon>Pseudomonadota</taxon>
        <taxon>Gammaproteobacteria</taxon>
        <taxon>Alteromonadales</taxon>
        <taxon>Alteromonadaceae</taxon>
        <taxon>Bowmanella</taxon>
    </lineage>
</organism>
<dbReference type="PIRSF" id="PIRSF005902">
    <property type="entry name" value="DNase_TatD"/>
    <property type="match status" value="1"/>
</dbReference>
<dbReference type="Gene3D" id="3.20.20.140">
    <property type="entry name" value="Metal-dependent hydrolases"/>
    <property type="match status" value="1"/>
</dbReference>